<reference evidence="1 2" key="1">
    <citation type="submission" date="2016-06" db="EMBL/GenBank/DDBJ databases">
        <authorList>
            <person name="Kjaerup R.B."/>
            <person name="Dalgaard T.S."/>
            <person name="Juul-Madsen H.R."/>
        </authorList>
    </citation>
    <scope>NUCLEOTIDE SEQUENCE [LARGE SCALE GENOMIC DNA]</scope>
    <source>
        <strain evidence="1">3</strain>
    </source>
</reference>
<proteinExistence type="predicted"/>
<dbReference type="EMBL" id="FLQX01000105">
    <property type="protein sequence ID" value="SBT06092.1"/>
    <property type="molecule type" value="Genomic_DNA"/>
</dbReference>
<keyword evidence="2" id="KW-1185">Reference proteome</keyword>
<gene>
    <name evidence="1" type="ORF">ACCAA_30038</name>
</gene>
<evidence type="ECO:0000313" key="2">
    <source>
        <dbReference type="Proteomes" id="UP000199169"/>
    </source>
</evidence>
<organism evidence="1 2">
    <name type="scientific">Candidatus Accumulibacter aalborgensis</name>
    <dbReference type="NCBI Taxonomy" id="1860102"/>
    <lineage>
        <taxon>Bacteria</taxon>
        <taxon>Pseudomonadati</taxon>
        <taxon>Pseudomonadota</taxon>
        <taxon>Betaproteobacteria</taxon>
        <taxon>Candidatus Accumulibacter</taxon>
    </lineage>
</organism>
<dbReference type="AlphaFoldDB" id="A0A1A8XNU2"/>
<evidence type="ECO:0000313" key="1">
    <source>
        <dbReference type="EMBL" id="SBT06092.1"/>
    </source>
</evidence>
<accession>A0A1A8XNU2</accession>
<name>A0A1A8XNU2_9PROT</name>
<sequence>MRIDHGPGYGVYYIKKDDVYIVLLAGGDKPSTAKGMV</sequence>
<protein>
    <submittedName>
        <fullName evidence="1">Uncharacterized protein</fullName>
    </submittedName>
</protein>
<dbReference type="Proteomes" id="UP000199169">
    <property type="component" value="Unassembled WGS sequence"/>
</dbReference>